<gene>
    <name evidence="1" type="ORF">ABK905_15235</name>
</gene>
<proteinExistence type="predicted"/>
<sequence length="123" mass="13373">MTGKAPAAHFTSCGPNSGRAPAARSLPVDFALYRCPGKKSAQQLLEIMNNPSGLPGIRGFSHDGHDIVNAIAWMTKRISAMTDFQRDGAPVASAVILGRENRWRPAALCGPVWRKRKEVRYDG</sequence>
<organism evidence="1">
    <name type="scientific">Acerihabitans sp. KWT182</name>
    <dbReference type="NCBI Taxonomy" id="3157919"/>
    <lineage>
        <taxon>Bacteria</taxon>
        <taxon>Pseudomonadati</taxon>
        <taxon>Pseudomonadota</taxon>
        <taxon>Gammaproteobacteria</taxon>
        <taxon>Enterobacterales</taxon>
        <taxon>Pectobacteriaceae</taxon>
        <taxon>Acerihabitans</taxon>
    </lineage>
</organism>
<dbReference type="EMBL" id="CP157947">
    <property type="protein sequence ID" value="XBS68173.1"/>
    <property type="molecule type" value="Genomic_DNA"/>
</dbReference>
<accession>A0AAU7Q5A9</accession>
<protein>
    <submittedName>
        <fullName evidence="1">Uncharacterized protein</fullName>
    </submittedName>
</protein>
<dbReference type="AlphaFoldDB" id="A0AAU7Q5A9"/>
<evidence type="ECO:0000313" key="1">
    <source>
        <dbReference type="EMBL" id="XBS68173.1"/>
    </source>
</evidence>
<reference evidence="1" key="1">
    <citation type="submission" date="2024-06" db="EMBL/GenBank/DDBJ databases">
        <authorList>
            <person name="Coelho C."/>
            <person name="Bento M."/>
            <person name="Garcia E."/>
            <person name="Camelo A."/>
            <person name="Brandao I."/>
            <person name="Espirito Santo C."/>
            <person name="Trovao J."/>
            <person name="Verissimo A."/>
            <person name="Costa J."/>
            <person name="Tiago I."/>
        </authorList>
    </citation>
    <scope>NUCLEOTIDE SEQUENCE</scope>
    <source>
        <strain evidence="1">KWT182</strain>
    </source>
</reference>
<name>A0AAU7Q5A9_9GAMM</name>